<keyword evidence="3" id="KW-0677">Repeat</keyword>
<dbReference type="PANTHER" id="PTHR47143">
    <property type="entry name" value="TRANSIENT RECEPTOR POTENTIAL CATION CHANNEL PROTEIN PAINLESS"/>
    <property type="match status" value="1"/>
</dbReference>
<dbReference type="InterPro" id="IPR036770">
    <property type="entry name" value="Ankyrin_rpt-contain_sf"/>
</dbReference>
<dbReference type="GO" id="GO:0005216">
    <property type="term" value="F:monoatomic ion channel activity"/>
    <property type="evidence" value="ECO:0007669"/>
    <property type="project" value="InterPro"/>
</dbReference>
<evidence type="ECO:0000256" key="6">
    <source>
        <dbReference type="ARBA" id="ARBA00023180"/>
    </source>
</evidence>
<evidence type="ECO:0000256" key="1">
    <source>
        <dbReference type="ARBA" id="ARBA00022448"/>
    </source>
</evidence>
<evidence type="ECO:0000256" key="8">
    <source>
        <dbReference type="SAM" id="Phobius"/>
    </source>
</evidence>
<keyword evidence="10" id="KW-1185">Reference proteome</keyword>
<keyword evidence="7" id="KW-0407">Ion channel</keyword>
<organism evidence="9 10">
    <name type="scientific">Acanthoscelides obtectus</name>
    <name type="common">Bean weevil</name>
    <name type="synonym">Bruchus obtectus</name>
    <dbReference type="NCBI Taxonomy" id="200917"/>
    <lineage>
        <taxon>Eukaryota</taxon>
        <taxon>Metazoa</taxon>
        <taxon>Ecdysozoa</taxon>
        <taxon>Arthropoda</taxon>
        <taxon>Hexapoda</taxon>
        <taxon>Insecta</taxon>
        <taxon>Pterygota</taxon>
        <taxon>Neoptera</taxon>
        <taxon>Endopterygota</taxon>
        <taxon>Coleoptera</taxon>
        <taxon>Polyphaga</taxon>
        <taxon>Cucujiformia</taxon>
        <taxon>Chrysomeloidea</taxon>
        <taxon>Chrysomelidae</taxon>
        <taxon>Bruchinae</taxon>
        <taxon>Bruchini</taxon>
        <taxon>Acanthoscelides</taxon>
    </lineage>
</organism>
<keyword evidence="8" id="KW-0472">Membrane</keyword>
<evidence type="ECO:0000256" key="2">
    <source>
        <dbReference type="ARBA" id="ARBA00022606"/>
    </source>
</evidence>
<keyword evidence="8" id="KW-1133">Transmembrane helix</keyword>
<keyword evidence="6" id="KW-0325">Glycoprotein</keyword>
<dbReference type="Proteomes" id="UP001152888">
    <property type="component" value="Unassembled WGS sequence"/>
</dbReference>
<feature type="transmembrane region" description="Helical" evidence="8">
    <location>
        <begin position="663"/>
        <end position="681"/>
    </location>
</feature>
<dbReference type="SMART" id="SM00248">
    <property type="entry name" value="ANK"/>
    <property type="match status" value="4"/>
</dbReference>
<feature type="transmembrane region" description="Helical" evidence="8">
    <location>
        <begin position="693"/>
        <end position="715"/>
    </location>
</feature>
<sequence>MNETDILLDTRNNSLKEVVVYHSHESLLQAVLRNDSRRIDNIIKTSTLCNIKECYLRHHGRNIVAIACLENDVTPQTLDELCGLLKRKYGDQNYSNEDFYEWEPIHYLAKAALPEKLESFIKHVGNVDQLTFFSENALHILLTYSVEPFQVVLSNGSKSRPFSVIGIEEDNIVKCAEILIKKGIDVNHANFWNETPISLAARYRYSKIVDMLLKSPSVDLDNCREAGKSIRIYLKRHNICSTALLSQPSNYYQEDDVNILFSFLKSGDQKSFLQYNNENIKDYSNCFDRSRDNTCGTMLQFCFWKGFIEYVKSELYLEELNKTDIMDTPMLEIFCSKGLKRCIYHLLNNNADPNLTDSKHKVTILEAASVRGYYPMVAVLLLHKKSQINMDDIFEMLPKLSFNTRANFLRNHKIYRNHSLYMFLNKLISLHRNKQGTRLSDAKLAVLNEVIHHLNLEMRETDTDDTELICQILSLGLPLTYGRKEEKKKHLIIERIHPTILRSHFDDCIRNGLNCNSIIEDYSYVKSDGTVMYSYSETQTLQYLIDDPMKEELILHPLIVLFILSQWSRVCWLYYADLIFYASYFISICLYMIFSHVGFISLFVNYMLYTLLFMQFFKEMIQLFFLFRLKYFSDISNYAELSIIGFTLATILIPNIYARVISILLSTVMLFLMLSQMPTFTKYTLIFGSTKYFLQYFGFYSIQFIAFAICFYIVFETGDTTDIDKGNYNFTSITADFSKTLFLSLVRFTGQLDDPVIEPKEYPIFGRILTSTFIFFMTIILNNLLVGLIVSDINEIQEEARFHKHVKMAGFIIKTNTIIRRLENFKSLKSIHIFEKGKNKDLSSTSYQDSKWLHNDHNRDYLRSISNTRAYNTHLLYNVFDFISDNDVAEKNENETN</sequence>
<reference evidence="9" key="1">
    <citation type="submission" date="2022-03" db="EMBL/GenBank/DDBJ databases">
        <authorList>
            <person name="Sayadi A."/>
        </authorList>
    </citation>
    <scope>NUCLEOTIDE SEQUENCE</scope>
</reference>
<dbReference type="AlphaFoldDB" id="A0A9P0P305"/>
<name>A0A9P0P305_ACAOB</name>
<comment type="caution">
    <text evidence="9">The sequence shown here is derived from an EMBL/GenBank/DDBJ whole genome shotgun (WGS) entry which is preliminary data.</text>
</comment>
<keyword evidence="5" id="KW-0406">Ion transport</keyword>
<accession>A0A9P0P305</accession>
<keyword evidence="4" id="KW-0040">ANK repeat</keyword>
<proteinExistence type="predicted"/>
<evidence type="ECO:0000256" key="7">
    <source>
        <dbReference type="ARBA" id="ARBA00023303"/>
    </source>
</evidence>
<dbReference type="Gene3D" id="1.25.40.20">
    <property type="entry name" value="Ankyrin repeat-containing domain"/>
    <property type="match status" value="2"/>
</dbReference>
<evidence type="ECO:0000256" key="5">
    <source>
        <dbReference type="ARBA" id="ARBA00023065"/>
    </source>
</evidence>
<evidence type="ECO:0000313" key="10">
    <source>
        <dbReference type="Proteomes" id="UP001152888"/>
    </source>
</evidence>
<dbReference type="PANTHER" id="PTHR47143:SF1">
    <property type="entry name" value="ION_TRANS DOMAIN-CONTAINING PROTEIN"/>
    <property type="match status" value="1"/>
</dbReference>
<feature type="transmembrane region" description="Helical" evidence="8">
    <location>
        <begin position="768"/>
        <end position="791"/>
    </location>
</feature>
<dbReference type="InterPro" id="IPR052076">
    <property type="entry name" value="TRP_cation_channel"/>
</dbReference>
<keyword evidence="1" id="KW-0813">Transport</keyword>
<protein>
    <submittedName>
        <fullName evidence="9">Uncharacterized protein</fullName>
    </submittedName>
</protein>
<dbReference type="InterPro" id="IPR002110">
    <property type="entry name" value="Ankyrin_rpt"/>
</dbReference>
<keyword evidence="2" id="KW-0716">Sensory transduction</keyword>
<keyword evidence="8" id="KW-0812">Transmembrane</keyword>
<evidence type="ECO:0000256" key="3">
    <source>
        <dbReference type="ARBA" id="ARBA00022737"/>
    </source>
</evidence>
<feature type="transmembrane region" description="Helical" evidence="8">
    <location>
        <begin position="638"/>
        <end position="657"/>
    </location>
</feature>
<dbReference type="GO" id="GO:0034703">
    <property type="term" value="C:cation channel complex"/>
    <property type="evidence" value="ECO:0007669"/>
    <property type="project" value="UniProtKB-ARBA"/>
</dbReference>
<evidence type="ECO:0000313" key="9">
    <source>
        <dbReference type="EMBL" id="CAH1968989.1"/>
    </source>
</evidence>
<feature type="transmembrane region" description="Helical" evidence="8">
    <location>
        <begin position="579"/>
        <end position="600"/>
    </location>
</feature>
<gene>
    <name evidence="9" type="ORF">ACAOBT_LOCUS8169</name>
</gene>
<evidence type="ECO:0000256" key="4">
    <source>
        <dbReference type="ARBA" id="ARBA00023043"/>
    </source>
</evidence>
<dbReference type="SUPFAM" id="SSF48403">
    <property type="entry name" value="Ankyrin repeat"/>
    <property type="match status" value="2"/>
</dbReference>
<dbReference type="OrthoDB" id="6776478at2759"/>
<dbReference type="EMBL" id="CAKOFQ010006758">
    <property type="protein sequence ID" value="CAH1968989.1"/>
    <property type="molecule type" value="Genomic_DNA"/>
</dbReference>